<accession>F4PUD1</accession>
<dbReference type="InterPro" id="IPR011989">
    <property type="entry name" value="ARM-like"/>
</dbReference>
<protein>
    <submittedName>
        <fullName evidence="9">Armadillo-like helical domain-containing protein</fullName>
    </submittedName>
</protein>
<dbReference type="InterPro" id="IPR039678">
    <property type="entry name" value="CTNNBL1"/>
</dbReference>
<keyword evidence="3" id="KW-0677">Repeat</keyword>
<feature type="coiled-coil region" evidence="6">
    <location>
        <begin position="424"/>
        <end position="458"/>
    </location>
</feature>
<dbReference type="EMBL" id="GL883010">
    <property type="protein sequence ID" value="EGG21846.1"/>
    <property type="molecule type" value="Genomic_DNA"/>
</dbReference>
<dbReference type="STRING" id="1054147.F4PUD1"/>
<dbReference type="OMA" id="TDWREQE"/>
<evidence type="ECO:0000256" key="4">
    <source>
        <dbReference type="ARBA" id="ARBA00023054"/>
    </source>
</evidence>
<dbReference type="PANTHER" id="PTHR14978:SF0">
    <property type="entry name" value="BETA-CATENIN-LIKE PROTEIN 1"/>
    <property type="match status" value="1"/>
</dbReference>
<dbReference type="SUPFAM" id="SSF48371">
    <property type="entry name" value="ARM repeat"/>
    <property type="match status" value="1"/>
</dbReference>
<evidence type="ECO:0000256" key="6">
    <source>
        <dbReference type="SAM" id="Coils"/>
    </source>
</evidence>
<dbReference type="GO" id="GO:0010467">
    <property type="term" value="P:gene expression"/>
    <property type="evidence" value="ECO:0007669"/>
    <property type="project" value="UniProtKB-ARBA"/>
</dbReference>
<evidence type="ECO:0000256" key="1">
    <source>
        <dbReference type="ARBA" id="ARBA00004123"/>
    </source>
</evidence>
<dbReference type="RefSeq" id="XP_004359697.1">
    <property type="nucleotide sequence ID" value="XM_004359640.1"/>
</dbReference>
<proteinExistence type="predicted"/>
<dbReference type="GO" id="GO:0005681">
    <property type="term" value="C:spliceosomal complex"/>
    <property type="evidence" value="ECO:0007669"/>
    <property type="project" value="TreeGrafter"/>
</dbReference>
<dbReference type="PANTHER" id="PTHR14978">
    <property type="entry name" value="BETA-CATENIN-LIKE PROTEIN 1 NUCLEAR ASSOCIATED PROTEIN"/>
    <property type="match status" value="1"/>
</dbReference>
<dbReference type="Gene3D" id="1.25.10.10">
    <property type="entry name" value="Leucine-rich Repeat Variant"/>
    <property type="match status" value="1"/>
</dbReference>
<dbReference type="FunFam" id="1.25.10.10:FF:001136">
    <property type="entry name" value="Beta-catenin-like protein 1"/>
    <property type="match status" value="1"/>
</dbReference>
<reference evidence="10" key="1">
    <citation type="journal article" date="2011" name="Genome Res.">
        <title>Phylogeny-wide analysis of social amoeba genomes highlights ancient origins for complex intercellular communication.</title>
        <authorList>
            <person name="Heidel A.J."/>
            <person name="Lawal H.M."/>
            <person name="Felder M."/>
            <person name="Schilde C."/>
            <person name="Helps N.R."/>
            <person name="Tunggal B."/>
            <person name="Rivero F."/>
            <person name="John U."/>
            <person name="Schleicher M."/>
            <person name="Eichinger L."/>
            <person name="Platzer M."/>
            <person name="Noegel A.A."/>
            <person name="Schaap P."/>
            <person name="Gloeckner G."/>
        </authorList>
    </citation>
    <scope>NUCLEOTIDE SEQUENCE [LARGE SCALE GENOMIC DNA]</scope>
    <source>
        <strain evidence="10">SH3</strain>
    </source>
</reference>
<gene>
    <name evidence="9" type="primary">ctnnbl1</name>
    <name evidence="9" type="ORF">DFA_01732</name>
</gene>
<dbReference type="Pfam" id="PF08216">
    <property type="entry name" value="CTNNBL"/>
    <property type="match status" value="1"/>
</dbReference>
<keyword evidence="7" id="KW-0732">Signal</keyword>
<keyword evidence="5" id="KW-0539">Nucleus</keyword>
<dbReference type="GeneID" id="14873607"/>
<evidence type="ECO:0000313" key="9">
    <source>
        <dbReference type="EMBL" id="EGG21846.1"/>
    </source>
</evidence>
<feature type="signal peptide" evidence="7">
    <location>
        <begin position="1"/>
        <end position="23"/>
    </location>
</feature>
<name>F4PUD1_CACFS</name>
<dbReference type="Proteomes" id="UP000007797">
    <property type="component" value="Unassembled WGS sequence"/>
</dbReference>
<dbReference type="KEGG" id="dfa:DFA_01732"/>
<evidence type="ECO:0000313" key="10">
    <source>
        <dbReference type="Proteomes" id="UP000007797"/>
    </source>
</evidence>
<evidence type="ECO:0000256" key="2">
    <source>
        <dbReference type="ARBA" id="ARBA00022553"/>
    </source>
</evidence>
<evidence type="ECO:0000256" key="5">
    <source>
        <dbReference type="ARBA" id="ARBA00023242"/>
    </source>
</evidence>
<dbReference type="SMART" id="SM01156">
    <property type="entry name" value="DUF1716"/>
    <property type="match status" value="1"/>
</dbReference>
<comment type="subcellular location">
    <subcellularLocation>
        <location evidence="1">Nucleus</location>
    </subcellularLocation>
</comment>
<sequence>MHTFIIIPLVSLSILIDIDVMESQFKRKEYDNQQQQDDSQLLKKYSKLLEEADEADFEELNPTTLKKMVLSFEKKFSTNQDQRSKFNNQPEKFMQSEIELDEEIKKLQIIATAPELYPLLVKLGTVVSLGSLLDHENVDITIDAIDLFNELVQQEQEAEEKVLIHGLLENGVLIGFVQALSSRLQTANPDHKQAIESALAIIEMSIDAIPTDVSQSLIEHSNIFQYFFSVIKSKDAPLSLRLNCSELLSIILQDNEKGRYVFGKKDGIDNLLIIISQFKKKSPESLEETEMIENLFTSLYSCLFDQSNKNIFLKSEGIELMLLIIKNKTTLRGSALKVLDYELNNHKESNQKFVDALGLKTLFSSLMKKLKQKHQSKKEYKKIYNQDQDEEHIIIILQSLFSQLDKNRLERLLSKFTENNGEKIDRLFELFEKYNNKVKNAEDKIKKEILNRDEDDDEDIDEDEILLQRMDAGLFKLQNICLIISHLYGQQDKMFKEKIENIAKKDGKRLSLDIINVLNGITTTFPKFNHHPPKCFESMIYFYHNPKVRIVIIHYYQFMSPTSSTLASTTIATIPTLSLRER</sequence>
<evidence type="ECO:0000259" key="8">
    <source>
        <dbReference type="SMART" id="SM01156"/>
    </source>
</evidence>
<dbReference type="InterPro" id="IPR016024">
    <property type="entry name" value="ARM-type_fold"/>
</dbReference>
<keyword evidence="2" id="KW-0597">Phosphoprotein</keyword>
<feature type="domain" description="Beta-catenin-like protein 1 N-terminal" evidence="8">
    <location>
        <begin position="38"/>
        <end position="145"/>
    </location>
</feature>
<evidence type="ECO:0000256" key="3">
    <source>
        <dbReference type="ARBA" id="ARBA00022737"/>
    </source>
</evidence>
<dbReference type="OrthoDB" id="1898821at2759"/>
<dbReference type="AlphaFoldDB" id="F4PUD1"/>
<evidence type="ECO:0000256" key="7">
    <source>
        <dbReference type="SAM" id="SignalP"/>
    </source>
</evidence>
<keyword evidence="10" id="KW-1185">Reference proteome</keyword>
<keyword evidence="4 6" id="KW-0175">Coiled coil</keyword>
<feature type="chain" id="PRO_5003315740" evidence="7">
    <location>
        <begin position="24"/>
        <end position="582"/>
    </location>
</feature>
<dbReference type="InterPro" id="IPR013180">
    <property type="entry name" value="CTNNBL1_N"/>
</dbReference>
<organism evidence="9 10">
    <name type="scientific">Cavenderia fasciculata</name>
    <name type="common">Slime mold</name>
    <name type="synonym">Dictyostelium fasciculatum</name>
    <dbReference type="NCBI Taxonomy" id="261658"/>
    <lineage>
        <taxon>Eukaryota</taxon>
        <taxon>Amoebozoa</taxon>
        <taxon>Evosea</taxon>
        <taxon>Eumycetozoa</taxon>
        <taxon>Dictyostelia</taxon>
        <taxon>Acytosteliales</taxon>
        <taxon>Cavenderiaceae</taxon>
        <taxon>Cavenderia</taxon>
    </lineage>
</organism>